<dbReference type="GO" id="GO:0006203">
    <property type="term" value="P:dGTP catabolic process"/>
    <property type="evidence" value="ECO:0007669"/>
    <property type="project" value="TreeGrafter"/>
</dbReference>
<dbReference type="FunFam" id="1.10.287.1080:FF:000001">
    <property type="entry name" value="Nucleoside triphosphate pyrophosphohydrolase"/>
    <property type="match status" value="1"/>
</dbReference>
<dbReference type="PANTHER" id="PTHR30522">
    <property type="entry name" value="NUCLEOSIDE TRIPHOSPHATE PYROPHOSPHOHYDROLASE"/>
    <property type="match status" value="1"/>
</dbReference>
<dbReference type="Gene3D" id="1.10.287.1080">
    <property type="entry name" value="MazG-like"/>
    <property type="match status" value="2"/>
</dbReference>
<dbReference type="Pfam" id="PF03819">
    <property type="entry name" value="MazG"/>
    <property type="match status" value="2"/>
</dbReference>
<dbReference type="NCBIfam" id="NF007113">
    <property type="entry name" value="PRK09562.1"/>
    <property type="match status" value="1"/>
</dbReference>
<dbReference type="GO" id="GO:0046052">
    <property type="term" value="P:UTP catabolic process"/>
    <property type="evidence" value="ECO:0007669"/>
    <property type="project" value="TreeGrafter"/>
</dbReference>
<dbReference type="PANTHER" id="PTHR30522:SF0">
    <property type="entry name" value="NUCLEOSIDE TRIPHOSPHATE PYROPHOSPHOHYDROLASE"/>
    <property type="match status" value="1"/>
</dbReference>
<dbReference type="InterPro" id="IPR048015">
    <property type="entry name" value="NTP-PPase_MazG-like_N"/>
</dbReference>
<dbReference type="SUPFAM" id="SSF101386">
    <property type="entry name" value="all-alpha NTP pyrophosphatases"/>
    <property type="match status" value="2"/>
</dbReference>
<keyword evidence="3" id="KW-0808">Transferase</keyword>
<dbReference type="CDD" id="cd11528">
    <property type="entry name" value="NTP-PPase_MazG_Nterm"/>
    <property type="match status" value="1"/>
</dbReference>
<dbReference type="SUPFAM" id="SSF53790">
    <property type="entry name" value="Tetrapyrrole methylase"/>
    <property type="match status" value="1"/>
</dbReference>
<dbReference type="InterPro" id="IPR004518">
    <property type="entry name" value="MazG-like_dom"/>
</dbReference>
<feature type="domain" description="NTP pyrophosphohydrolase MazG-like" evidence="2">
    <location>
        <begin position="389"/>
        <end position="450"/>
    </location>
</feature>
<keyword evidence="4" id="KW-1185">Reference proteome</keyword>
<evidence type="ECO:0000259" key="1">
    <source>
        <dbReference type="Pfam" id="PF00590"/>
    </source>
</evidence>
<accession>A0A1H9VMK2</accession>
<dbReference type="GO" id="GO:0032259">
    <property type="term" value="P:methylation"/>
    <property type="evidence" value="ECO:0007669"/>
    <property type="project" value="UniProtKB-KW"/>
</dbReference>
<dbReference type="CDD" id="cd11723">
    <property type="entry name" value="YabN_N_like"/>
    <property type="match status" value="1"/>
</dbReference>
<organism evidence="3 4">
    <name type="scientific">Gracilibacillus ureilyticus</name>
    <dbReference type="NCBI Taxonomy" id="531814"/>
    <lineage>
        <taxon>Bacteria</taxon>
        <taxon>Bacillati</taxon>
        <taxon>Bacillota</taxon>
        <taxon>Bacilli</taxon>
        <taxon>Bacillales</taxon>
        <taxon>Bacillaceae</taxon>
        <taxon>Gracilibacillus</taxon>
    </lineage>
</organism>
<feature type="domain" description="Tetrapyrrole methylase" evidence="1">
    <location>
        <begin position="8"/>
        <end position="206"/>
    </location>
</feature>
<dbReference type="PIRSF" id="PIRSF002845">
    <property type="entry name" value="Ttrprl_mtas_MazG"/>
    <property type="match status" value="1"/>
</dbReference>
<dbReference type="InterPro" id="IPR035013">
    <property type="entry name" value="YabN_N"/>
</dbReference>
<dbReference type="InterPro" id="IPR014777">
    <property type="entry name" value="4pyrrole_Mease_sub1"/>
</dbReference>
<dbReference type="STRING" id="531814.SAMN04487944_12524"/>
<keyword evidence="3" id="KW-0489">Methyltransferase</keyword>
<proteinExistence type="predicted"/>
<reference evidence="3 4" key="1">
    <citation type="submission" date="2016-10" db="EMBL/GenBank/DDBJ databases">
        <authorList>
            <person name="de Groot N.N."/>
        </authorList>
    </citation>
    <scope>NUCLEOTIDE SEQUENCE [LARGE SCALE GENOMIC DNA]</scope>
    <source>
        <strain evidence="3 4">CGMCC 1.7727</strain>
    </source>
</reference>
<name>A0A1H9VMK2_9BACI</name>
<dbReference type="GO" id="GO:0047429">
    <property type="term" value="F:nucleoside triphosphate diphosphatase activity"/>
    <property type="evidence" value="ECO:0007669"/>
    <property type="project" value="InterPro"/>
</dbReference>
<evidence type="ECO:0000313" key="4">
    <source>
        <dbReference type="Proteomes" id="UP000199687"/>
    </source>
</evidence>
<dbReference type="InterPro" id="IPR000878">
    <property type="entry name" value="4pyrrol_Mease"/>
</dbReference>
<dbReference type="RefSeq" id="WP_089743948.1">
    <property type="nucleotide sequence ID" value="NZ_FOGL01000025.1"/>
</dbReference>
<dbReference type="OrthoDB" id="9808939at2"/>
<dbReference type="CDD" id="cd11529">
    <property type="entry name" value="NTP-PPase_MazG_Cterm"/>
    <property type="match status" value="1"/>
</dbReference>
<sequence>MSKPLIDVIGLGGGDMDQLPLGIYRKLAQSEQVCYVRTMDHPVVTSLEQEGVHFYGFDSVYEKHGEFESVYEEIVSVLIEKALDEHQIIYAVPGHPMLAERTVQLLLESDRVDVRLAGGQSFLDDMFRVFQFDPIEGFQFVDATSFQRYQLQYEQHIVFCQVYDSFIASEVKLELLEDLPPNHMIYIAEAVGSRQESLKHIPLVELDMQAHLSNLTSVYVPPVDKSELNHQFFRLREVVATLRGPGGCPWDQKQTHESLKKYLIEETYEVLEAIDREDDEAIAEELGDVLLQVMLHSQIAEESGYFTIEQVINSITEKMIRRHPHVFGDTVVQDENDVMVNWEAIKKQEKQHTEESLLDNITKGLPAMLMAEEIQKKAAKVGFDWDNAEDMWAKVEEEINEWKEAISTNDEKEMAKEFGDILFAMINIARYYKINPETALLLTNEKFKKRFHFVEQSVKASNKDWDSFTLEQLDKFWEEAKQEE</sequence>
<dbReference type="FunFam" id="1.10.287.1080:FF:000003">
    <property type="entry name" value="Nucleoside triphosphate pyrophosphohydrolase"/>
    <property type="match status" value="1"/>
</dbReference>
<dbReference type="GO" id="GO:0046081">
    <property type="term" value="P:dUTP catabolic process"/>
    <property type="evidence" value="ECO:0007669"/>
    <property type="project" value="TreeGrafter"/>
</dbReference>
<dbReference type="EMBL" id="FOGL01000025">
    <property type="protein sequence ID" value="SES22809.1"/>
    <property type="molecule type" value="Genomic_DNA"/>
</dbReference>
<dbReference type="GO" id="GO:0046061">
    <property type="term" value="P:dATP catabolic process"/>
    <property type="evidence" value="ECO:0007669"/>
    <property type="project" value="TreeGrafter"/>
</dbReference>
<dbReference type="NCBIfam" id="TIGR00444">
    <property type="entry name" value="mazG"/>
    <property type="match status" value="1"/>
</dbReference>
<gene>
    <name evidence="3" type="ORF">SAMN04487944_12524</name>
</gene>
<dbReference type="InterPro" id="IPR024180">
    <property type="entry name" value="Tetrapyrrole_Mease/MazG_pred"/>
</dbReference>
<protein>
    <submittedName>
        <fullName evidence="3">Tetrapyrrole methylase family protein / MazG family protein</fullName>
    </submittedName>
</protein>
<dbReference type="InterPro" id="IPR035996">
    <property type="entry name" value="4pyrrol_Methylase_sf"/>
</dbReference>
<dbReference type="GO" id="GO:0046076">
    <property type="term" value="P:dTTP catabolic process"/>
    <property type="evidence" value="ECO:0007669"/>
    <property type="project" value="TreeGrafter"/>
</dbReference>
<evidence type="ECO:0000259" key="2">
    <source>
        <dbReference type="Pfam" id="PF03819"/>
    </source>
</evidence>
<dbReference type="InterPro" id="IPR048011">
    <property type="entry name" value="NTP-PPase_MazG-like_C"/>
</dbReference>
<dbReference type="Pfam" id="PF00590">
    <property type="entry name" value="TP_methylase"/>
    <property type="match status" value="1"/>
</dbReference>
<dbReference type="InterPro" id="IPR011551">
    <property type="entry name" value="NTP_PyrPHydrolase_MazG"/>
</dbReference>
<dbReference type="GO" id="GO:0006950">
    <property type="term" value="P:response to stress"/>
    <property type="evidence" value="ECO:0007669"/>
    <property type="project" value="UniProtKB-ARBA"/>
</dbReference>
<dbReference type="Proteomes" id="UP000199687">
    <property type="component" value="Unassembled WGS sequence"/>
</dbReference>
<dbReference type="GO" id="GO:0008168">
    <property type="term" value="F:methyltransferase activity"/>
    <property type="evidence" value="ECO:0007669"/>
    <property type="project" value="UniProtKB-KW"/>
</dbReference>
<dbReference type="GO" id="GO:0046047">
    <property type="term" value="P:TTP catabolic process"/>
    <property type="evidence" value="ECO:0007669"/>
    <property type="project" value="TreeGrafter"/>
</dbReference>
<dbReference type="Gene3D" id="3.40.1010.10">
    <property type="entry name" value="Cobalt-precorrin-4 Transmethylase, Domain 1"/>
    <property type="match status" value="1"/>
</dbReference>
<feature type="domain" description="NTP pyrophosphohydrolase MazG-like" evidence="2">
    <location>
        <begin position="254"/>
        <end position="327"/>
    </location>
</feature>
<dbReference type="AlphaFoldDB" id="A0A1H9VMK2"/>
<evidence type="ECO:0000313" key="3">
    <source>
        <dbReference type="EMBL" id="SES22809.1"/>
    </source>
</evidence>